<keyword evidence="6 9" id="KW-0547">Nucleotide-binding</keyword>
<gene>
    <name evidence="9" type="primary">panC</name>
    <name evidence="10" type="ORF">FLK61_30880</name>
</gene>
<dbReference type="GO" id="GO:0015940">
    <property type="term" value="P:pantothenate biosynthetic process"/>
    <property type="evidence" value="ECO:0007669"/>
    <property type="project" value="UniProtKB-UniRule"/>
</dbReference>
<protein>
    <recommendedName>
        <fullName evidence="9">Pantothenate synthetase</fullName>
        <shortName evidence="9">PS</shortName>
        <ecNumber evidence="9">6.3.2.1</ecNumber>
    </recommendedName>
    <alternativeName>
        <fullName evidence="9">Pantoate--beta-alanine ligase</fullName>
    </alternativeName>
    <alternativeName>
        <fullName evidence="9">Pantoate-activating enzyme</fullName>
    </alternativeName>
</protein>
<keyword evidence="4 9" id="KW-0436">Ligase</keyword>
<comment type="function">
    <text evidence="9">Catalyzes the condensation of pantoate with beta-alanine in an ATP-dependent reaction via a pantoyl-adenylate intermediate.</text>
</comment>
<comment type="catalytic activity">
    <reaction evidence="8 9">
        <text>(R)-pantoate + beta-alanine + ATP = (R)-pantothenate + AMP + diphosphate + H(+)</text>
        <dbReference type="Rhea" id="RHEA:10912"/>
        <dbReference type="ChEBI" id="CHEBI:15378"/>
        <dbReference type="ChEBI" id="CHEBI:15980"/>
        <dbReference type="ChEBI" id="CHEBI:29032"/>
        <dbReference type="ChEBI" id="CHEBI:30616"/>
        <dbReference type="ChEBI" id="CHEBI:33019"/>
        <dbReference type="ChEBI" id="CHEBI:57966"/>
        <dbReference type="ChEBI" id="CHEBI:456215"/>
        <dbReference type="EC" id="6.3.2.1"/>
    </reaction>
</comment>
<name>A0A859FEJ0_9BACI</name>
<feature type="binding site" evidence="9">
    <location>
        <position position="176"/>
    </location>
    <ligand>
        <name>ATP</name>
        <dbReference type="ChEBI" id="CHEBI:30616"/>
    </ligand>
</feature>
<dbReference type="GO" id="GO:0004592">
    <property type="term" value="F:pantoate-beta-alanine ligase activity"/>
    <property type="evidence" value="ECO:0007669"/>
    <property type="project" value="UniProtKB-UniRule"/>
</dbReference>
<dbReference type="GO" id="GO:0005524">
    <property type="term" value="F:ATP binding"/>
    <property type="evidence" value="ECO:0007669"/>
    <property type="project" value="UniProtKB-KW"/>
</dbReference>
<keyword evidence="5 9" id="KW-0566">Pantothenate biosynthesis</keyword>
<dbReference type="KEGG" id="psua:FLK61_30880"/>
<feature type="binding site" evidence="9">
    <location>
        <position position="153"/>
    </location>
    <ligand>
        <name>(R)-pantoate</name>
        <dbReference type="ChEBI" id="CHEBI:15980"/>
    </ligand>
</feature>
<keyword evidence="3 9" id="KW-0963">Cytoplasm</keyword>
<dbReference type="PANTHER" id="PTHR21299:SF1">
    <property type="entry name" value="PANTOATE--BETA-ALANINE LIGASE"/>
    <property type="match status" value="1"/>
</dbReference>
<dbReference type="FunFam" id="3.40.50.620:FF:000013">
    <property type="entry name" value="Pantothenate synthetase"/>
    <property type="match status" value="1"/>
</dbReference>
<evidence type="ECO:0000313" key="11">
    <source>
        <dbReference type="Proteomes" id="UP000318138"/>
    </source>
</evidence>
<evidence type="ECO:0000256" key="9">
    <source>
        <dbReference type="HAMAP-Rule" id="MF_00158"/>
    </source>
</evidence>
<sequence>MIRVETIKELKAILRAEREKGHTIGFVPTMGYLHEGHMTLVDEATKSNDCVVMSIFVNPLQFGPTEDFDSYPRDLERDALRAKERGVTILFTPNEEEMYKRKMSATLQVHDGVNVLCGAKREGHFDGVATVVMKLLNIVSPTHAYFGKKDAQQVAIIWRMVEDFEMDVTIVPVDIVREEDGLAMSSRNVRLTPYERKEAPRIYALLKHAIAQSQTVEELLDVAFKQAHELELAELDYVELRTFPDLKEATKLEGQLILAIAMNYEHARLIDNIIWEPTRKDR</sequence>
<dbReference type="UniPathway" id="UPA00028">
    <property type="reaction ID" value="UER00005"/>
</dbReference>
<dbReference type="Gene3D" id="3.30.1300.10">
    <property type="entry name" value="Pantoate-beta-alanine ligase, C-terminal domain"/>
    <property type="match status" value="1"/>
</dbReference>
<dbReference type="GO" id="GO:0005829">
    <property type="term" value="C:cytosol"/>
    <property type="evidence" value="ECO:0007669"/>
    <property type="project" value="TreeGrafter"/>
</dbReference>
<feature type="binding site" evidence="9">
    <location>
        <position position="61"/>
    </location>
    <ligand>
        <name>beta-alanine</name>
        <dbReference type="ChEBI" id="CHEBI:57966"/>
    </ligand>
</feature>
<evidence type="ECO:0000256" key="8">
    <source>
        <dbReference type="ARBA" id="ARBA00048258"/>
    </source>
</evidence>
<comment type="subcellular location">
    <subcellularLocation>
        <location evidence="9">Cytoplasm</location>
    </subcellularLocation>
</comment>
<organism evidence="10 11">
    <name type="scientific">Paenalkalicoccus suaedae</name>
    <dbReference type="NCBI Taxonomy" id="2592382"/>
    <lineage>
        <taxon>Bacteria</taxon>
        <taxon>Bacillati</taxon>
        <taxon>Bacillota</taxon>
        <taxon>Bacilli</taxon>
        <taxon>Bacillales</taxon>
        <taxon>Bacillaceae</taxon>
        <taxon>Paenalkalicoccus</taxon>
    </lineage>
</organism>
<evidence type="ECO:0000256" key="7">
    <source>
        <dbReference type="ARBA" id="ARBA00022840"/>
    </source>
</evidence>
<dbReference type="EMBL" id="CP041372">
    <property type="protein sequence ID" value="QKS71122.1"/>
    <property type="molecule type" value="Genomic_DNA"/>
</dbReference>
<keyword evidence="11" id="KW-1185">Reference proteome</keyword>
<dbReference type="RefSeq" id="WP_176009158.1">
    <property type="nucleotide sequence ID" value="NZ_CP041372.2"/>
</dbReference>
<comment type="similarity">
    <text evidence="2 9">Belongs to the pantothenate synthetase family.</text>
</comment>
<evidence type="ECO:0000256" key="6">
    <source>
        <dbReference type="ARBA" id="ARBA00022741"/>
    </source>
</evidence>
<comment type="pathway">
    <text evidence="1 9">Cofactor biosynthesis; (R)-pantothenate biosynthesis; (R)-pantothenate from (R)-pantoate and beta-alanine: step 1/1.</text>
</comment>
<feature type="binding site" evidence="9">
    <location>
        <begin position="184"/>
        <end position="187"/>
    </location>
    <ligand>
        <name>ATP</name>
        <dbReference type="ChEBI" id="CHEBI:30616"/>
    </ligand>
</feature>
<feature type="binding site" evidence="9">
    <location>
        <begin position="30"/>
        <end position="37"/>
    </location>
    <ligand>
        <name>ATP</name>
        <dbReference type="ChEBI" id="CHEBI:30616"/>
    </ligand>
</feature>
<dbReference type="Pfam" id="PF02569">
    <property type="entry name" value="Pantoate_ligase"/>
    <property type="match status" value="1"/>
</dbReference>
<dbReference type="PANTHER" id="PTHR21299">
    <property type="entry name" value="CYTIDYLATE KINASE/PANTOATE-BETA-ALANINE LIGASE"/>
    <property type="match status" value="1"/>
</dbReference>
<evidence type="ECO:0000256" key="5">
    <source>
        <dbReference type="ARBA" id="ARBA00022655"/>
    </source>
</evidence>
<evidence type="ECO:0000313" key="10">
    <source>
        <dbReference type="EMBL" id="QKS71122.1"/>
    </source>
</evidence>
<feature type="active site" description="Proton donor" evidence="9">
    <location>
        <position position="37"/>
    </location>
</feature>
<proteinExistence type="inferred from homology"/>
<evidence type="ECO:0000256" key="1">
    <source>
        <dbReference type="ARBA" id="ARBA00004990"/>
    </source>
</evidence>
<dbReference type="CDD" id="cd00560">
    <property type="entry name" value="PanC"/>
    <property type="match status" value="1"/>
</dbReference>
<dbReference type="InterPro" id="IPR042176">
    <property type="entry name" value="Pantoate_ligase_C"/>
</dbReference>
<accession>A0A859FEJ0</accession>
<reference evidence="11" key="1">
    <citation type="submission" date="2019-07" db="EMBL/GenBank/DDBJ databases">
        <title>Bacillus alkalisoli sp. nov. isolated from saline soil.</title>
        <authorList>
            <person name="Sun J.-Q."/>
            <person name="Xu L."/>
        </authorList>
    </citation>
    <scope>NUCLEOTIDE SEQUENCE [LARGE SCALE GENOMIC DNA]</scope>
    <source>
        <strain evidence="11">M4U3P1</strain>
    </source>
</reference>
<dbReference type="SUPFAM" id="SSF52374">
    <property type="entry name" value="Nucleotidylyl transferase"/>
    <property type="match status" value="1"/>
</dbReference>
<evidence type="ECO:0000256" key="4">
    <source>
        <dbReference type="ARBA" id="ARBA00022598"/>
    </source>
</evidence>
<feature type="binding site" evidence="9">
    <location>
        <begin position="147"/>
        <end position="150"/>
    </location>
    <ligand>
        <name>ATP</name>
        <dbReference type="ChEBI" id="CHEBI:30616"/>
    </ligand>
</feature>
<dbReference type="EC" id="6.3.2.1" evidence="9"/>
<dbReference type="Proteomes" id="UP000318138">
    <property type="component" value="Chromosome"/>
</dbReference>
<comment type="miscellaneous">
    <text evidence="9">The reaction proceeds by a bi uni uni bi ping pong mechanism.</text>
</comment>
<feature type="binding site" evidence="9">
    <location>
        <position position="61"/>
    </location>
    <ligand>
        <name>(R)-pantoate</name>
        <dbReference type="ChEBI" id="CHEBI:15980"/>
    </ligand>
</feature>
<dbReference type="InterPro" id="IPR003721">
    <property type="entry name" value="Pantoate_ligase"/>
</dbReference>
<comment type="subunit">
    <text evidence="9">Homodimer.</text>
</comment>
<dbReference type="NCBIfam" id="TIGR00018">
    <property type="entry name" value="panC"/>
    <property type="match status" value="1"/>
</dbReference>
<keyword evidence="7 9" id="KW-0067">ATP-binding</keyword>
<dbReference type="InterPro" id="IPR014729">
    <property type="entry name" value="Rossmann-like_a/b/a_fold"/>
</dbReference>
<dbReference type="Gene3D" id="3.40.50.620">
    <property type="entry name" value="HUPs"/>
    <property type="match status" value="1"/>
</dbReference>
<dbReference type="AlphaFoldDB" id="A0A859FEJ0"/>
<evidence type="ECO:0000256" key="3">
    <source>
        <dbReference type="ARBA" id="ARBA00022490"/>
    </source>
</evidence>
<evidence type="ECO:0000256" key="2">
    <source>
        <dbReference type="ARBA" id="ARBA00009256"/>
    </source>
</evidence>
<dbReference type="HAMAP" id="MF_00158">
    <property type="entry name" value="PanC"/>
    <property type="match status" value="1"/>
</dbReference>